<gene>
    <name evidence="2" type="ORF">NY014_12870</name>
</gene>
<keyword evidence="1" id="KW-0812">Transmembrane</keyword>
<evidence type="ECO:0000313" key="2">
    <source>
        <dbReference type="EMBL" id="MCS5491331.1"/>
    </source>
</evidence>
<dbReference type="InterPro" id="IPR045749">
    <property type="entry name" value="DUF6090"/>
</dbReference>
<dbReference type="RefSeq" id="WP_259414996.1">
    <property type="nucleotide sequence ID" value="NZ_JANWGH010000003.1"/>
</dbReference>
<comment type="caution">
    <text evidence="2">The sequence shown here is derived from an EMBL/GenBank/DDBJ whole genome shotgun (WGS) entry which is preliminary data.</text>
</comment>
<sequence length="237" mass="27976">MISFFRKIRRKLLSQNRVTRYLTYAVGEIILVSIGILIALQVNNWNEERKTKVFEKEILSLISENLTRDSVLITQEYQKAVLANQITDSILNRVNQGVFDETLNIWMAKVIRFERFKSQTSGFEVLKSKGMDMLSDKTLQVDLINYYDEILFKVYQSLSDVEGSFNEDWIPLAKREFNDFDYDDRMEPRDLKTFMENQQHIVLFKMFQDNREGSINRMYAALQEISSLKSQIKAHLQ</sequence>
<keyword evidence="1" id="KW-1133">Transmembrane helix</keyword>
<accession>A0ABT2GA63</accession>
<keyword evidence="1" id="KW-0472">Membrane</keyword>
<evidence type="ECO:0000313" key="3">
    <source>
        <dbReference type="Proteomes" id="UP001206788"/>
    </source>
</evidence>
<dbReference type="EMBL" id="JANWGH010000003">
    <property type="protein sequence ID" value="MCS5491331.1"/>
    <property type="molecule type" value="Genomic_DNA"/>
</dbReference>
<feature type="transmembrane region" description="Helical" evidence="1">
    <location>
        <begin position="21"/>
        <end position="42"/>
    </location>
</feature>
<dbReference type="Pfam" id="PF19578">
    <property type="entry name" value="DUF6090"/>
    <property type="match status" value="1"/>
</dbReference>
<protein>
    <submittedName>
        <fullName evidence="2">DUF6090 family protein</fullName>
    </submittedName>
</protein>
<keyword evidence="3" id="KW-1185">Reference proteome</keyword>
<reference evidence="2 3" key="1">
    <citation type="submission" date="2022-08" db="EMBL/GenBank/DDBJ databases">
        <title>Algoriphagus sp. CAU 1643 isolated from mud.</title>
        <authorList>
            <person name="Kim W."/>
        </authorList>
    </citation>
    <scope>NUCLEOTIDE SEQUENCE [LARGE SCALE GENOMIC DNA]</scope>
    <source>
        <strain evidence="2 3">CAU 1643</strain>
    </source>
</reference>
<name>A0ABT2GA63_9BACT</name>
<evidence type="ECO:0000256" key="1">
    <source>
        <dbReference type="SAM" id="Phobius"/>
    </source>
</evidence>
<dbReference type="Proteomes" id="UP001206788">
    <property type="component" value="Unassembled WGS sequence"/>
</dbReference>
<proteinExistence type="predicted"/>
<organism evidence="2 3">
    <name type="scientific">Algoriphagus limi</name>
    <dbReference type="NCBI Taxonomy" id="2975273"/>
    <lineage>
        <taxon>Bacteria</taxon>
        <taxon>Pseudomonadati</taxon>
        <taxon>Bacteroidota</taxon>
        <taxon>Cytophagia</taxon>
        <taxon>Cytophagales</taxon>
        <taxon>Cyclobacteriaceae</taxon>
        <taxon>Algoriphagus</taxon>
    </lineage>
</organism>